<organism evidence="12 13">
    <name type="scientific">Echinops telfairi</name>
    <name type="common">Lesser hedgehog tenrec</name>
    <dbReference type="NCBI Taxonomy" id="9371"/>
    <lineage>
        <taxon>Eukaryota</taxon>
        <taxon>Metazoa</taxon>
        <taxon>Chordata</taxon>
        <taxon>Craniata</taxon>
        <taxon>Vertebrata</taxon>
        <taxon>Euteleostomi</taxon>
        <taxon>Mammalia</taxon>
        <taxon>Eutheria</taxon>
        <taxon>Afrotheria</taxon>
        <taxon>Tenrecidae</taxon>
        <taxon>Tenrecinae</taxon>
        <taxon>Echinops</taxon>
    </lineage>
</organism>
<dbReference type="PROSITE" id="PS50103">
    <property type="entry name" value="ZF_C3H1"/>
    <property type="match status" value="5"/>
</dbReference>
<feature type="domain" description="CCHC-type" evidence="11">
    <location>
        <begin position="232"/>
        <end position="247"/>
    </location>
</feature>
<keyword evidence="3 8" id="KW-0479">Metal-binding</keyword>
<evidence type="ECO:0000256" key="9">
    <source>
        <dbReference type="RuleBase" id="RU369008"/>
    </source>
</evidence>
<dbReference type="InterPro" id="IPR045348">
    <property type="entry name" value="CPSF4/Yth1"/>
</dbReference>
<comment type="subunit">
    <text evidence="9">Component of the cleavage and polyadenylation specificity factor (CPSF) complex.</text>
</comment>
<dbReference type="GeneID" id="101641638"/>
<evidence type="ECO:0000256" key="1">
    <source>
        <dbReference type="ARBA" id="ARBA00008907"/>
    </source>
</evidence>
<keyword evidence="9" id="KW-0539">Nucleus</keyword>
<reference evidence="13" key="1">
    <citation type="submission" date="2025-08" db="UniProtKB">
        <authorList>
            <consortium name="RefSeq"/>
        </authorList>
    </citation>
    <scope>IDENTIFICATION</scope>
</reference>
<evidence type="ECO:0000259" key="10">
    <source>
        <dbReference type="PROSITE" id="PS50103"/>
    </source>
</evidence>
<evidence type="ECO:0000256" key="8">
    <source>
        <dbReference type="PROSITE-ProRule" id="PRU00723"/>
    </source>
</evidence>
<comment type="similarity">
    <text evidence="1 9">Belongs to the CPSF4/YTH1 family.</text>
</comment>
<feature type="domain" description="C3H1-type" evidence="10">
    <location>
        <begin position="90"/>
        <end position="117"/>
    </location>
</feature>
<dbReference type="Pfam" id="PF00098">
    <property type="entry name" value="zf-CCHC"/>
    <property type="match status" value="1"/>
</dbReference>
<evidence type="ECO:0000256" key="6">
    <source>
        <dbReference type="ARBA" id="ARBA00022833"/>
    </source>
</evidence>
<gene>
    <name evidence="13" type="primary">CPSF4L</name>
</gene>
<evidence type="ECO:0000256" key="7">
    <source>
        <dbReference type="ARBA" id="ARBA00022884"/>
    </source>
</evidence>
<accession>A0ABM0IWA8</accession>
<feature type="zinc finger region" description="C3H1-type" evidence="8">
    <location>
        <begin position="118"/>
        <end position="145"/>
    </location>
</feature>
<dbReference type="Gene3D" id="4.10.1000.10">
    <property type="entry name" value="Zinc finger, CCCH-type"/>
    <property type="match status" value="3"/>
</dbReference>
<feature type="zinc finger region" description="C3H1-type" evidence="8">
    <location>
        <begin position="62"/>
        <end position="89"/>
    </location>
</feature>
<evidence type="ECO:0000313" key="13">
    <source>
        <dbReference type="RefSeq" id="XP_004709224.2"/>
    </source>
</evidence>
<keyword evidence="5 8" id="KW-0863">Zinc-finger</keyword>
<proteinExistence type="inferred from homology"/>
<feature type="domain" description="C3H1-type" evidence="10">
    <location>
        <begin position="118"/>
        <end position="145"/>
    </location>
</feature>
<feature type="domain" description="C3H1-type" evidence="10">
    <location>
        <begin position="147"/>
        <end position="169"/>
    </location>
</feature>
<feature type="zinc finger region" description="C3H1-type" evidence="8">
    <location>
        <begin position="90"/>
        <end position="117"/>
    </location>
</feature>
<dbReference type="PROSITE" id="PS50158">
    <property type="entry name" value="ZF_CCHC"/>
    <property type="match status" value="1"/>
</dbReference>
<evidence type="ECO:0000259" key="11">
    <source>
        <dbReference type="PROSITE" id="PS50158"/>
    </source>
</evidence>
<protein>
    <recommendedName>
        <fullName evidence="2 9">Cleavage and polyadenylation specificity factor subunit 4</fullName>
        <shortName evidence="9">CPSF 30 kDa subunit</shortName>
    </recommendedName>
    <alternativeName>
        <fullName evidence="9">Cleavage and polyadenylation specificity factor 30 kDa subunit</fullName>
    </alternativeName>
</protein>
<keyword evidence="7 9" id="KW-0694">RNA-binding</keyword>
<keyword evidence="4 9" id="KW-0677">Repeat</keyword>
<dbReference type="PANTHER" id="PTHR23102">
    <property type="entry name" value="CLEAVAGE AND POLYADENYLATION SPECIFICITY FACTOR SUBUNIT 4-RELATED"/>
    <property type="match status" value="1"/>
</dbReference>
<feature type="domain" description="C3H1-type" evidence="10">
    <location>
        <begin position="35"/>
        <end position="60"/>
    </location>
</feature>
<dbReference type="SUPFAM" id="SSF90229">
    <property type="entry name" value="CCCH zinc finger"/>
    <property type="match status" value="3"/>
</dbReference>
<sequence length="309" mass="34805">MQELIASLEGFSFAFEEDVRAQRGTGLLPFQGMDKSGAAVCTFFSRGLCGKGKRCPFRHDMGGRTVVCKHWLRGLCKKGDQCKFLHQYDTSRMPECYFYSKFGDCNNKECPFLHVKPAARTQACPWYDQGFCKDGPRCKYRHVHRVMCVNYLAGFCPDGPRCRLAHPKLNPFLLSPSYMEGGKWSRTSAPSAATVEPPWAPSRSESLLPGMRTQESLLPACLELWPLQQVLCYRCRKMGHYANWCPEAHLMGLIPKQPLVWGAGRPFGDHAELPWDCVPAGLPQARGHPAQAVRHGRSRLHLDFFPAAL</sequence>
<feature type="domain" description="C3H1-type" evidence="10">
    <location>
        <begin position="62"/>
        <end position="89"/>
    </location>
</feature>
<evidence type="ECO:0000313" key="12">
    <source>
        <dbReference type="Proteomes" id="UP000694863"/>
    </source>
</evidence>
<dbReference type="SMART" id="SM00343">
    <property type="entry name" value="ZnF_C2HC"/>
    <property type="match status" value="1"/>
</dbReference>
<keyword evidence="9" id="KW-0507">mRNA processing</keyword>
<dbReference type="Pfam" id="PF14608">
    <property type="entry name" value="zf-CCCH_2"/>
    <property type="match status" value="2"/>
</dbReference>
<dbReference type="InterPro" id="IPR041686">
    <property type="entry name" value="Znf-CCCH_3"/>
</dbReference>
<evidence type="ECO:0000256" key="4">
    <source>
        <dbReference type="ARBA" id="ARBA00022737"/>
    </source>
</evidence>
<dbReference type="SUPFAM" id="SSF57756">
    <property type="entry name" value="Retrovirus zinc finger-like domains"/>
    <property type="match status" value="1"/>
</dbReference>
<dbReference type="Pfam" id="PF15663">
    <property type="entry name" value="zf-CCCH_3"/>
    <property type="match status" value="1"/>
</dbReference>
<dbReference type="SMART" id="SM00356">
    <property type="entry name" value="ZnF_C3H1"/>
    <property type="match status" value="5"/>
</dbReference>
<comment type="function">
    <text evidence="9">Component of the cleavage and polyadenylation specificity factor (CPSF) complex that play a key role in pre-mRNA 3'-end formation, recognizing the AAUAAA signal sequence and interacting with poly(A) polymerase and other factors to bring about cleavage and poly(A) addition. CPSF4 binds RNA polymers with a preference for poly(U).</text>
</comment>
<dbReference type="InterPro" id="IPR036855">
    <property type="entry name" value="Znf_CCCH_sf"/>
</dbReference>
<feature type="zinc finger region" description="C3H1-type" evidence="8">
    <location>
        <begin position="147"/>
        <end position="169"/>
    </location>
</feature>
<dbReference type="Proteomes" id="UP000694863">
    <property type="component" value="Unplaced"/>
</dbReference>
<dbReference type="PANTHER" id="PTHR23102:SF19">
    <property type="entry name" value="CLEAVAGE AND POLYADENYLATION SPECIFICITY FACTOR SUBUNIT 4-LIKE PROTEIN-RELATED"/>
    <property type="match status" value="1"/>
</dbReference>
<dbReference type="InterPro" id="IPR001878">
    <property type="entry name" value="Znf_CCHC"/>
</dbReference>
<dbReference type="RefSeq" id="XP_004709224.2">
    <property type="nucleotide sequence ID" value="XM_004709167.2"/>
</dbReference>
<dbReference type="InterPro" id="IPR036875">
    <property type="entry name" value="Znf_CCHC_sf"/>
</dbReference>
<keyword evidence="6 8" id="KW-0862">Zinc</keyword>
<evidence type="ECO:0000256" key="3">
    <source>
        <dbReference type="ARBA" id="ARBA00022723"/>
    </source>
</evidence>
<evidence type="ECO:0000256" key="2">
    <source>
        <dbReference type="ARBA" id="ARBA00016264"/>
    </source>
</evidence>
<keyword evidence="12" id="KW-1185">Reference proteome</keyword>
<dbReference type="InterPro" id="IPR000571">
    <property type="entry name" value="Znf_CCCH"/>
</dbReference>
<evidence type="ECO:0000256" key="5">
    <source>
        <dbReference type="ARBA" id="ARBA00022771"/>
    </source>
</evidence>
<name>A0ABM0IWA8_ECHTE</name>
<feature type="zinc finger region" description="C3H1-type" evidence="8">
    <location>
        <begin position="35"/>
        <end position="60"/>
    </location>
</feature>
<comment type="subcellular location">
    <subcellularLocation>
        <location evidence="9">Nucleus</location>
    </subcellularLocation>
</comment>